<dbReference type="AlphaFoldDB" id="A0A0G0JVA3"/>
<comment type="caution">
    <text evidence="2">The sequence shown here is derived from an EMBL/GenBank/DDBJ whole genome shotgun (WGS) entry which is preliminary data.</text>
</comment>
<proteinExistence type="predicted"/>
<organism evidence="2 3">
    <name type="scientific">Candidatus Falkowbacteria bacterium GW2011_GWE1_38_31</name>
    <dbReference type="NCBI Taxonomy" id="1618638"/>
    <lineage>
        <taxon>Bacteria</taxon>
        <taxon>Candidatus Falkowiibacteriota</taxon>
    </lineage>
</organism>
<feature type="transmembrane region" description="Helical" evidence="1">
    <location>
        <begin position="140"/>
        <end position="160"/>
    </location>
</feature>
<dbReference type="Proteomes" id="UP000034022">
    <property type="component" value="Unassembled WGS sequence"/>
</dbReference>
<keyword evidence="1" id="KW-0472">Membrane</keyword>
<dbReference type="Pfam" id="PF09946">
    <property type="entry name" value="DUF2178"/>
    <property type="match status" value="1"/>
</dbReference>
<feature type="transmembrane region" description="Helical" evidence="1">
    <location>
        <begin position="76"/>
        <end position="95"/>
    </location>
</feature>
<dbReference type="InterPro" id="IPR019235">
    <property type="entry name" value="DUF2178_TM"/>
</dbReference>
<name>A0A0G0JVA3_9BACT</name>
<evidence type="ECO:0000313" key="3">
    <source>
        <dbReference type="Proteomes" id="UP000034022"/>
    </source>
</evidence>
<protein>
    <submittedName>
        <fullName evidence="2">Uncharacterized protein</fullName>
    </submittedName>
</protein>
<dbReference type="Gene3D" id="1.20.1250.20">
    <property type="entry name" value="MFS general substrate transporter like domains"/>
    <property type="match status" value="1"/>
</dbReference>
<dbReference type="EMBL" id="LBUU01000004">
    <property type="protein sequence ID" value="KKQ70547.1"/>
    <property type="molecule type" value="Genomic_DNA"/>
</dbReference>
<feature type="transmembrane region" description="Helical" evidence="1">
    <location>
        <begin position="16"/>
        <end position="33"/>
    </location>
</feature>
<reference evidence="2 3" key="1">
    <citation type="journal article" date="2015" name="Nature">
        <title>rRNA introns, odd ribosomes, and small enigmatic genomes across a large radiation of phyla.</title>
        <authorList>
            <person name="Brown C.T."/>
            <person name="Hug L.A."/>
            <person name="Thomas B.C."/>
            <person name="Sharon I."/>
            <person name="Castelle C.J."/>
            <person name="Singh A."/>
            <person name="Wilkins M.J."/>
            <person name="Williams K.H."/>
            <person name="Banfield J.F."/>
        </authorList>
    </citation>
    <scope>NUCLEOTIDE SEQUENCE [LARGE SCALE GENOMIC DNA]</scope>
</reference>
<keyword evidence="1" id="KW-0812">Transmembrane</keyword>
<accession>A0A0G0JVA3</accession>
<keyword evidence="1" id="KW-1133">Transmembrane helix</keyword>
<dbReference type="InterPro" id="IPR036259">
    <property type="entry name" value="MFS_trans_sf"/>
</dbReference>
<feature type="transmembrane region" description="Helical" evidence="1">
    <location>
        <begin position="39"/>
        <end position="55"/>
    </location>
</feature>
<sequence length="189" mass="21712">MLTKSNKNMTTKTYQRIKLFLTMLISIVVSTSIIHQNFFIPAITLVASFLVLLFLRKKVEQVISDERDILNGGKSALMAIQIYSWIAVISMLLLYSLQGYNPNYEAVALTLAFSTCILMLVYSAIFYYYNKMQLTNSRSLYLIGVIIIFLFLSIFMLRVFSGEDSWMCENGKWIEHGHPSYPAPNKECK</sequence>
<gene>
    <name evidence="2" type="ORF">US91_C0004G0032</name>
</gene>
<feature type="transmembrane region" description="Helical" evidence="1">
    <location>
        <begin position="107"/>
        <end position="128"/>
    </location>
</feature>
<evidence type="ECO:0000256" key="1">
    <source>
        <dbReference type="SAM" id="Phobius"/>
    </source>
</evidence>
<evidence type="ECO:0000313" key="2">
    <source>
        <dbReference type="EMBL" id="KKQ70547.1"/>
    </source>
</evidence>